<reference evidence="7" key="1">
    <citation type="submission" date="2025-08" db="UniProtKB">
        <authorList>
            <consortium name="RefSeq"/>
        </authorList>
    </citation>
    <scope>IDENTIFICATION</scope>
    <source>
        <tissue evidence="7">Leaves</tissue>
    </source>
</reference>
<dbReference type="InterPro" id="IPR003653">
    <property type="entry name" value="Peptidase_C48_C"/>
</dbReference>
<evidence type="ECO:0000259" key="5">
    <source>
        <dbReference type="PROSITE" id="PS50600"/>
    </source>
</evidence>
<keyword evidence="3" id="KW-0378">Hydrolase</keyword>
<feature type="domain" description="Ubiquitin-like protease family profile" evidence="5">
    <location>
        <begin position="1"/>
        <end position="137"/>
    </location>
</feature>
<dbReference type="PANTHER" id="PTHR12606:SF141">
    <property type="entry name" value="GH15225P-RELATED"/>
    <property type="match status" value="1"/>
</dbReference>
<proteinExistence type="inferred from homology"/>
<dbReference type="RefSeq" id="XP_071912342.1">
    <property type="nucleotide sequence ID" value="XM_072056241.1"/>
</dbReference>
<evidence type="ECO:0000313" key="7">
    <source>
        <dbReference type="RefSeq" id="XP_071912342.1"/>
    </source>
</evidence>
<dbReference type="GO" id="GO:0006508">
    <property type="term" value="P:proteolysis"/>
    <property type="evidence" value="ECO:0007669"/>
    <property type="project" value="UniProtKB-KW"/>
</dbReference>
<evidence type="ECO:0000256" key="1">
    <source>
        <dbReference type="ARBA" id="ARBA00005234"/>
    </source>
</evidence>
<sequence length="147" mass="16545">MDMSIRKQLILHDTTRPEGIYGNYLTESSFGGPINECEKICLPMNWNKEHWYLCIIDIISRQVFICDSAPDSDAVNKERENNAKIVCAAIEEALSYGFGHGHKGDVNNYKFTMPENCPKQGNGSDCGIYIAKFMEHCGDVKSGFKLL</sequence>
<organism evidence="6 7">
    <name type="scientific">Coffea arabica</name>
    <name type="common">Arabian coffee</name>
    <dbReference type="NCBI Taxonomy" id="13443"/>
    <lineage>
        <taxon>Eukaryota</taxon>
        <taxon>Viridiplantae</taxon>
        <taxon>Streptophyta</taxon>
        <taxon>Embryophyta</taxon>
        <taxon>Tracheophyta</taxon>
        <taxon>Spermatophyta</taxon>
        <taxon>Magnoliopsida</taxon>
        <taxon>eudicotyledons</taxon>
        <taxon>Gunneridae</taxon>
        <taxon>Pentapetalae</taxon>
        <taxon>asterids</taxon>
        <taxon>lamiids</taxon>
        <taxon>Gentianales</taxon>
        <taxon>Rubiaceae</taxon>
        <taxon>Ixoroideae</taxon>
        <taxon>Gardenieae complex</taxon>
        <taxon>Bertiereae - Coffeeae clade</taxon>
        <taxon>Coffeeae</taxon>
        <taxon>Coffea</taxon>
    </lineage>
</organism>
<keyword evidence="4" id="KW-0788">Thiol protease</keyword>
<evidence type="ECO:0000256" key="2">
    <source>
        <dbReference type="ARBA" id="ARBA00022670"/>
    </source>
</evidence>
<evidence type="ECO:0000256" key="3">
    <source>
        <dbReference type="ARBA" id="ARBA00022801"/>
    </source>
</evidence>
<dbReference type="GO" id="GO:0008233">
    <property type="term" value="F:peptidase activity"/>
    <property type="evidence" value="ECO:0007669"/>
    <property type="project" value="UniProtKB-KW"/>
</dbReference>
<protein>
    <submittedName>
        <fullName evidence="7">Ubiquitin-like-specific protease 1</fullName>
    </submittedName>
</protein>
<keyword evidence="2 7" id="KW-0645">Protease</keyword>
<keyword evidence="6" id="KW-1185">Reference proteome</keyword>
<evidence type="ECO:0000256" key="4">
    <source>
        <dbReference type="ARBA" id="ARBA00022807"/>
    </source>
</evidence>
<dbReference type="PROSITE" id="PS50600">
    <property type="entry name" value="ULP_PROTEASE"/>
    <property type="match status" value="1"/>
</dbReference>
<comment type="similarity">
    <text evidence="1">Belongs to the peptidase C48 family.</text>
</comment>
<name>A0ABM4UYH4_COFAR</name>
<dbReference type="Gene3D" id="3.40.395.10">
    <property type="entry name" value="Adenoviral Proteinase, Chain A"/>
    <property type="match status" value="1"/>
</dbReference>
<evidence type="ECO:0000313" key="6">
    <source>
        <dbReference type="Proteomes" id="UP001652660"/>
    </source>
</evidence>
<dbReference type="Proteomes" id="UP001652660">
    <property type="component" value="Chromosome 6e"/>
</dbReference>
<dbReference type="GeneID" id="113696015"/>
<dbReference type="Pfam" id="PF02902">
    <property type="entry name" value="Peptidase_C48"/>
    <property type="match status" value="1"/>
</dbReference>
<accession>A0ABM4UYH4</accession>
<dbReference type="PANTHER" id="PTHR12606">
    <property type="entry name" value="SENTRIN/SUMO-SPECIFIC PROTEASE"/>
    <property type="match status" value="1"/>
</dbReference>
<dbReference type="SUPFAM" id="SSF54001">
    <property type="entry name" value="Cysteine proteinases"/>
    <property type="match status" value="1"/>
</dbReference>
<gene>
    <name evidence="7" type="primary">LOC113696015</name>
</gene>
<dbReference type="InterPro" id="IPR038765">
    <property type="entry name" value="Papain-like_cys_pep_sf"/>
</dbReference>